<feature type="domain" description="Transglutaminase-like" evidence="2">
    <location>
        <begin position="197"/>
        <end position="258"/>
    </location>
</feature>
<dbReference type="EMBL" id="SPQA01000006">
    <property type="protein sequence ID" value="TFU31279.1"/>
    <property type="molecule type" value="Genomic_DNA"/>
</dbReference>
<evidence type="ECO:0000313" key="4">
    <source>
        <dbReference type="Proteomes" id="UP000297747"/>
    </source>
</evidence>
<dbReference type="RefSeq" id="WP_135052464.1">
    <property type="nucleotide sequence ID" value="NZ_CAKOCW010000008.1"/>
</dbReference>
<sequence length="406" mass="46552">MKRVPFSLLTLLSVALLSACSTPKTSDQLDHFLAEASQEKKQLEAELESLKEEVQKNFYYQQLATEKERRIYLQFVNGLKKRTQVIDIDLANEENYVQVYLSVAYDYPEFYWLTDEEAMADGIDFLDLEEPTYPFDLSPVNNQLEKQVTSILEQAPTGSDYEKVKYFYEAIIKQTEYDIAAFKSRNPSWRSQGILSVLLDKKSVCAGYSRTFQYLCKKAGIDCIYVSGVAKGSSGEEIGHAWNLVKINDQYYGVDTTWGDPVFDQAMGSEIYTDISYDYLCVPSEMLERSRVADKSLLKYWGRDSYPKTQELSYPSYTDNSLNYYVQKGVYFTNFDEGAILQSITEQRLQGADKILLQFANGEAMQQMIALASTENNAIFQALGEVNNYQYVYNEQTCTFEVTSWS</sequence>
<dbReference type="PANTHER" id="PTHR46333:SF2">
    <property type="entry name" value="CYTOKINESIS PROTEIN 3"/>
    <property type="match status" value="1"/>
</dbReference>
<evidence type="ECO:0000259" key="2">
    <source>
        <dbReference type="SMART" id="SM00460"/>
    </source>
</evidence>
<dbReference type="GO" id="GO:0005737">
    <property type="term" value="C:cytoplasm"/>
    <property type="evidence" value="ECO:0007669"/>
    <property type="project" value="TreeGrafter"/>
</dbReference>
<gene>
    <name evidence="3" type="ORF">E4U01_02690</name>
</gene>
<protein>
    <submittedName>
        <fullName evidence="3">Transglutaminase</fullName>
    </submittedName>
</protein>
<evidence type="ECO:0000313" key="3">
    <source>
        <dbReference type="EMBL" id="TFU31279.1"/>
    </source>
</evidence>
<dbReference type="InterPro" id="IPR002931">
    <property type="entry name" value="Transglutaminase-like"/>
</dbReference>
<keyword evidence="1" id="KW-0175">Coiled coil</keyword>
<dbReference type="Pfam" id="PF01841">
    <property type="entry name" value="Transglut_core"/>
    <property type="match status" value="1"/>
</dbReference>
<dbReference type="PANTHER" id="PTHR46333">
    <property type="entry name" value="CYTOKINESIS PROTEIN 3"/>
    <property type="match status" value="1"/>
</dbReference>
<organism evidence="3 4">
    <name type="scientific">Streptococcus acidominimus</name>
    <dbReference type="NCBI Taxonomy" id="1326"/>
    <lineage>
        <taxon>Bacteria</taxon>
        <taxon>Bacillati</taxon>
        <taxon>Bacillota</taxon>
        <taxon>Bacilli</taxon>
        <taxon>Lactobacillales</taxon>
        <taxon>Streptococcaceae</taxon>
        <taxon>Streptococcus</taxon>
    </lineage>
</organism>
<name>A0A4Y9FSQ8_STRAI</name>
<dbReference type="SUPFAM" id="SSF54001">
    <property type="entry name" value="Cysteine proteinases"/>
    <property type="match status" value="1"/>
</dbReference>
<feature type="coiled-coil region" evidence="1">
    <location>
        <begin position="26"/>
        <end position="57"/>
    </location>
</feature>
<accession>A0A4Y9FSQ8</accession>
<dbReference type="PROSITE" id="PS51257">
    <property type="entry name" value="PROKAR_LIPOPROTEIN"/>
    <property type="match status" value="1"/>
</dbReference>
<dbReference type="Proteomes" id="UP000297747">
    <property type="component" value="Unassembled WGS sequence"/>
</dbReference>
<evidence type="ECO:0000256" key="1">
    <source>
        <dbReference type="SAM" id="Coils"/>
    </source>
</evidence>
<dbReference type="AlphaFoldDB" id="A0A4Y9FSQ8"/>
<proteinExistence type="predicted"/>
<dbReference type="InterPro" id="IPR052557">
    <property type="entry name" value="CAP/Cytokinesis_protein"/>
</dbReference>
<dbReference type="InterPro" id="IPR038765">
    <property type="entry name" value="Papain-like_cys_pep_sf"/>
</dbReference>
<comment type="caution">
    <text evidence="3">The sequence shown here is derived from an EMBL/GenBank/DDBJ whole genome shotgun (WGS) entry which is preliminary data.</text>
</comment>
<dbReference type="Gene3D" id="3.10.620.30">
    <property type="match status" value="1"/>
</dbReference>
<reference evidence="3 4" key="1">
    <citation type="submission" date="2019-03" db="EMBL/GenBank/DDBJ databases">
        <title>Diversity of the mouse oral microbiome.</title>
        <authorList>
            <person name="Joseph S."/>
            <person name="Aduse-Opoku J."/>
            <person name="Curtis M."/>
            <person name="Wade W."/>
            <person name="Hashim A."/>
        </authorList>
    </citation>
    <scope>NUCLEOTIDE SEQUENCE [LARGE SCALE GENOMIC DNA]</scope>
    <source>
        <strain evidence="3 4">HT4</strain>
    </source>
</reference>
<dbReference type="SMART" id="SM00460">
    <property type="entry name" value="TGc"/>
    <property type="match status" value="1"/>
</dbReference>